<dbReference type="STRING" id="75743.A0A401Q8R8"/>
<proteinExistence type="predicted"/>
<dbReference type="AlphaFoldDB" id="A0A401Q8R8"/>
<comment type="caution">
    <text evidence="1">The sequence shown here is derived from an EMBL/GenBank/DDBJ whole genome shotgun (WGS) entry which is preliminary data.</text>
</comment>
<accession>A0A401Q8R8</accession>
<keyword evidence="2" id="KW-1185">Reference proteome</keyword>
<reference evidence="1 2" key="1">
    <citation type="journal article" date="2018" name="Nat. Ecol. Evol.">
        <title>Shark genomes provide insights into elasmobranch evolution and the origin of vertebrates.</title>
        <authorList>
            <person name="Hara Y"/>
            <person name="Yamaguchi K"/>
            <person name="Onimaru K"/>
            <person name="Kadota M"/>
            <person name="Koyanagi M"/>
            <person name="Keeley SD"/>
            <person name="Tatsumi K"/>
            <person name="Tanaka K"/>
            <person name="Motone F"/>
            <person name="Kageyama Y"/>
            <person name="Nozu R"/>
            <person name="Adachi N"/>
            <person name="Nishimura O"/>
            <person name="Nakagawa R"/>
            <person name="Tanegashima C"/>
            <person name="Kiyatake I"/>
            <person name="Matsumoto R"/>
            <person name="Murakumo K"/>
            <person name="Nishida K"/>
            <person name="Terakita A"/>
            <person name="Kuratani S"/>
            <person name="Sato K"/>
            <person name="Hyodo S Kuraku.S."/>
        </authorList>
    </citation>
    <scope>NUCLEOTIDE SEQUENCE [LARGE SCALE GENOMIC DNA]</scope>
</reference>
<protein>
    <submittedName>
        <fullName evidence="1">Uncharacterized protein</fullName>
    </submittedName>
</protein>
<dbReference type="EMBL" id="BFAA01025598">
    <property type="protein sequence ID" value="GCB81727.1"/>
    <property type="molecule type" value="Genomic_DNA"/>
</dbReference>
<dbReference type="Proteomes" id="UP000288216">
    <property type="component" value="Unassembled WGS sequence"/>
</dbReference>
<gene>
    <name evidence="1" type="ORF">scyTo_0023023</name>
</gene>
<name>A0A401Q8R8_SCYTO</name>
<organism evidence="1 2">
    <name type="scientific">Scyliorhinus torazame</name>
    <name type="common">Cloudy catshark</name>
    <name type="synonym">Catulus torazame</name>
    <dbReference type="NCBI Taxonomy" id="75743"/>
    <lineage>
        <taxon>Eukaryota</taxon>
        <taxon>Metazoa</taxon>
        <taxon>Chordata</taxon>
        <taxon>Craniata</taxon>
        <taxon>Vertebrata</taxon>
        <taxon>Chondrichthyes</taxon>
        <taxon>Elasmobranchii</taxon>
        <taxon>Galeomorphii</taxon>
        <taxon>Galeoidea</taxon>
        <taxon>Carcharhiniformes</taxon>
        <taxon>Scyliorhinidae</taxon>
        <taxon>Scyliorhinus</taxon>
    </lineage>
</organism>
<dbReference type="Gene3D" id="1.10.8.60">
    <property type="match status" value="1"/>
</dbReference>
<sequence>MENLCEEQRKLIMSALSTQLPLGKSVNLRKLAKLTAGYVLSDLCALLSHASRATCNRLQKS</sequence>
<evidence type="ECO:0000313" key="2">
    <source>
        <dbReference type="Proteomes" id="UP000288216"/>
    </source>
</evidence>
<feature type="non-terminal residue" evidence="1">
    <location>
        <position position="61"/>
    </location>
</feature>
<dbReference type="OrthoDB" id="2187at2759"/>
<evidence type="ECO:0000313" key="1">
    <source>
        <dbReference type="EMBL" id="GCB81727.1"/>
    </source>
</evidence>